<dbReference type="InterPro" id="IPR011045">
    <property type="entry name" value="N2O_reductase_N"/>
</dbReference>
<accession>A0A0E2H8T6</accession>
<sequence>MKKSMQWYIPCFGMNLKRTFKIIKISSFFLALSICFGRAFTGAYAAVPGQLQGNVSGQDAAAEEAGAVVINLASSGQNAITKSGSFEVNDDQVLTLTIQSDIKGGAIDLFLFSPDNKEQRITLGGSDGIKTIHLSAGRWAYNCTGFFESGTITIIGTVPQCCDSANLPGLITSEAGDNNTSVINLGNGEQNSITRSGSFEAEDDQILILTIRSDIKGGTVAFSLFSPDNKEQRITLGGSDEIKTIHLSAGRWAYNCTGFFENGTITIIGEIK</sequence>
<gene>
    <name evidence="2" type="ORF">HMPREF1090_03342</name>
</gene>
<evidence type="ECO:0000313" key="2">
    <source>
        <dbReference type="EMBL" id="ENZ13061.1"/>
    </source>
</evidence>
<reference evidence="2 3" key="1">
    <citation type="submission" date="2013-01" db="EMBL/GenBank/DDBJ databases">
        <title>The Genome Sequence of Clostridium clostridioforme 90A8.</title>
        <authorList>
            <consortium name="The Broad Institute Genome Sequencing Platform"/>
            <person name="Earl A."/>
            <person name="Ward D."/>
            <person name="Feldgarden M."/>
            <person name="Gevers D."/>
            <person name="Courvalin P."/>
            <person name="Lambert T."/>
            <person name="Walker B."/>
            <person name="Young S.K."/>
            <person name="Zeng Q."/>
            <person name="Gargeya S."/>
            <person name="Fitzgerald M."/>
            <person name="Haas B."/>
            <person name="Abouelleil A."/>
            <person name="Alvarado L."/>
            <person name="Arachchi H.M."/>
            <person name="Berlin A.M."/>
            <person name="Chapman S.B."/>
            <person name="Dewar J."/>
            <person name="Goldberg J."/>
            <person name="Griggs A."/>
            <person name="Gujja S."/>
            <person name="Hansen M."/>
            <person name="Howarth C."/>
            <person name="Imamovic A."/>
            <person name="Larimer J."/>
            <person name="McCowan C."/>
            <person name="Murphy C."/>
            <person name="Neiman D."/>
            <person name="Pearson M."/>
            <person name="Priest M."/>
            <person name="Roberts A."/>
            <person name="Saif S."/>
            <person name="Shea T."/>
            <person name="Sisk P."/>
            <person name="Sykes S."/>
            <person name="Wortman J."/>
            <person name="Nusbaum C."/>
            <person name="Birren B."/>
        </authorList>
    </citation>
    <scope>NUCLEOTIDE SEQUENCE [LARGE SCALE GENOMIC DNA]</scope>
    <source>
        <strain evidence="2 3">90A8</strain>
    </source>
</reference>
<feature type="signal peptide" evidence="1">
    <location>
        <begin position="1"/>
        <end position="45"/>
    </location>
</feature>
<dbReference type="AlphaFoldDB" id="A0A0E2H8T6"/>
<evidence type="ECO:0000313" key="3">
    <source>
        <dbReference type="Proteomes" id="UP000013085"/>
    </source>
</evidence>
<dbReference type="PATRIC" id="fig|999408.3.peg.3617"/>
<proteinExistence type="predicted"/>
<dbReference type="SUPFAM" id="SSF50974">
    <property type="entry name" value="Nitrous oxide reductase, N-terminal domain"/>
    <property type="match status" value="1"/>
</dbReference>
<keyword evidence="1" id="KW-0732">Signal</keyword>
<dbReference type="Proteomes" id="UP000013085">
    <property type="component" value="Unassembled WGS sequence"/>
</dbReference>
<name>A0A0E2H8T6_9FIRM</name>
<evidence type="ECO:0000256" key="1">
    <source>
        <dbReference type="SAM" id="SignalP"/>
    </source>
</evidence>
<protein>
    <submittedName>
        <fullName evidence="2">Uncharacterized protein</fullName>
    </submittedName>
</protein>
<feature type="chain" id="PRO_5002395500" evidence="1">
    <location>
        <begin position="46"/>
        <end position="272"/>
    </location>
</feature>
<organism evidence="2 3">
    <name type="scientific">[Clostridium] clostridioforme 90A8</name>
    <dbReference type="NCBI Taxonomy" id="999408"/>
    <lineage>
        <taxon>Bacteria</taxon>
        <taxon>Bacillati</taxon>
        <taxon>Bacillota</taxon>
        <taxon>Clostridia</taxon>
        <taxon>Lachnospirales</taxon>
        <taxon>Lachnospiraceae</taxon>
        <taxon>Enterocloster</taxon>
    </lineage>
</organism>
<comment type="caution">
    <text evidence="2">The sequence shown here is derived from an EMBL/GenBank/DDBJ whole genome shotgun (WGS) entry which is preliminary data.</text>
</comment>
<dbReference type="HOGENOM" id="CLU_1021975_0_0_9"/>
<dbReference type="EMBL" id="AGYR01000036">
    <property type="protein sequence ID" value="ENZ13061.1"/>
    <property type="molecule type" value="Genomic_DNA"/>
</dbReference>